<evidence type="ECO:0000313" key="3">
    <source>
        <dbReference type="EMBL" id="SCF50119.1"/>
    </source>
</evidence>
<evidence type="ECO:0000313" key="4">
    <source>
        <dbReference type="Proteomes" id="UP000183585"/>
    </source>
</evidence>
<keyword evidence="4" id="KW-1185">Reference proteome</keyword>
<dbReference type="EMBL" id="FMCT01000026">
    <property type="protein sequence ID" value="SCF50119.1"/>
    <property type="molecule type" value="Genomic_DNA"/>
</dbReference>
<feature type="region of interest" description="Disordered" evidence="2">
    <location>
        <begin position="244"/>
        <end position="267"/>
    </location>
</feature>
<dbReference type="RefSeq" id="WP_256095943.1">
    <property type="nucleotide sequence ID" value="NZ_FMCT01000026.1"/>
</dbReference>
<feature type="coiled-coil region" evidence="1">
    <location>
        <begin position="36"/>
        <end position="63"/>
    </location>
</feature>
<gene>
    <name evidence="3" type="ORF">GA0070563_12655</name>
</gene>
<proteinExistence type="predicted"/>
<dbReference type="AlphaFoldDB" id="A0A1C5AY20"/>
<reference evidence="4" key="1">
    <citation type="submission" date="2016-06" db="EMBL/GenBank/DDBJ databases">
        <authorList>
            <person name="Varghese N."/>
            <person name="Submissions Spin"/>
        </authorList>
    </citation>
    <scope>NUCLEOTIDE SEQUENCE [LARGE SCALE GENOMIC DNA]</scope>
    <source>
        <strain evidence="4">DSM 43168</strain>
    </source>
</reference>
<accession>A0A1C5AY20</accession>
<evidence type="ECO:0000256" key="1">
    <source>
        <dbReference type="SAM" id="Coils"/>
    </source>
</evidence>
<keyword evidence="1" id="KW-0175">Coiled coil</keyword>
<sequence>MADNEMAEIQQRATAAMIVTIQAAGQLAQVLIDARIAQLQRAARASEEQARQARAQARAAQQADAAVWRPAMRTAWWRTAGTEDIARVWRAASTWQHVDPRAQQARQTVVDQLAKRAGRAAEKPASAREPDDIEVLSDAVDRAVREATEQSWRPAMSAEAVRDRQERMAAEVRKAWPSGQRAERVLGCEAWGALAYTLDQAQQAGHDVQQLLRGVPDFVDRARTPGAFACRVVQDQLDGRVDLGTVRRDRSQGNAPEQPARPEPSGHVVPAAAERAGVQRAGGVDGARLRAAAVAYWTERKAAADQLDSESTTPETIRQVTYAVNQLAAYRNRKDTMRVFGGEQPADQTGILARVDRATETVAGSDPVATAARAFPVSTRDAVAAAPQISSDVAGRVPAATAVEVGLDSSGR</sequence>
<name>A0A1C5AY20_9ACTN</name>
<protein>
    <submittedName>
        <fullName evidence="3">Uncharacterized protein</fullName>
    </submittedName>
</protein>
<organism evidence="3 4">
    <name type="scientific">Micromonospora carbonacea</name>
    <dbReference type="NCBI Taxonomy" id="47853"/>
    <lineage>
        <taxon>Bacteria</taxon>
        <taxon>Bacillati</taxon>
        <taxon>Actinomycetota</taxon>
        <taxon>Actinomycetes</taxon>
        <taxon>Micromonosporales</taxon>
        <taxon>Micromonosporaceae</taxon>
        <taxon>Micromonospora</taxon>
    </lineage>
</organism>
<dbReference type="Proteomes" id="UP000183585">
    <property type="component" value="Unassembled WGS sequence"/>
</dbReference>
<evidence type="ECO:0000256" key="2">
    <source>
        <dbReference type="SAM" id="MobiDB-lite"/>
    </source>
</evidence>